<comment type="caution">
    <text evidence="2">The sequence shown here is derived from an EMBL/GenBank/DDBJ whole genome shotgun (WGS) entry which is preliminary data.</text>
</comment>
<organism evidence="2 3">
    <name type="scientific">Streptococcus parasuis</name>
    <dbReference type="NCBI Taxonomy" id="1501662"/>
    <lineage>
        <taxon>Bacteria</taxon>
        <taxon>Bacillati</taxon>
        <taxon>Bacillota</taxon>
        <taxon>Bacilli</taxon>
        <taxon>Lactobacillales</taxon>
        <taxon>Streptococcaceae</taxon>
        <taxon>Streptococcus</taxon>
    </lineage>
</organism>
<evidence type="ECO:0000313" key="2">
    <source>
        <dbReference type="EMBL" id="TAA15213.1"/>
    </source>
</evidence>
<dbReference type="Proteomes" id="UP000291525">
    <property type="component" value="Unassembled WGS sequence"/>
</dbReference>
<evidence type="ECO:0000256" key="1">
    <source>
        <dbReference type="SAM" id="Phobius"/>
    </source>
</evidence>
<dbReference type="RefSeq" id="WP_130554268.1">
    <property type="nucleotide sequence ID" value="NZ_CP069079.1"/>
</dbReference>
<keyword evidence="1" id="KW-0472">Membrane</keyword>
<name>A0A4Q8L3F1_9STRE</name>
<gene>
    <name evidence="2" type="ORF">EXW74_00745</name>
</gene>
<keyword evidence="1" id="KW-0812">Transmembrane</keyword>
<dbReference type="EMBL" id="SHGT01000002">
    <property type="protein sequence ID" value="TAA15213.1"/>
    <property type="molecule type" value="Genomic_DNA"/>
</dbReference>
<dbReference type="OrthoDB" id="2223746at2"/>
<feature type="transmembrane region" description="Helical" evidence="1">
    <location>
        <begin position="12"/>
        <end position="31"/>
    </location>
</feature>
<dbReference type="AlphaFoldDB" id="A0A4Q8L3F1"/>
<keyword evidence="1" id="KW-1133">Transmembrane helix</keyword>
<sequence length="71" mass="8492">MEKWKEFCKGVYFGLLAIGFFIFLLNDFYWLMKEPSYQVDFQLYLSIAVGFLIIPFFIKVGFGLEKKFQNN</sequence>
<reference evidence="2 3" key="1">
    <citation type="submission" date="2019-02" db="EMBL/GenBank/DDBJ databases">
        <title>First genome of the species Streptococcus parasuis.</title>
        <authorList>
            <person name="Stevens M.J.A."/>
            <person name="Stephan R."/>
        </authorList>
    </citation>
    <scope>NUCLEOTIDE SEQUENCE [LARGE SCALE GENOMIC DNA]</scope>
    <source>
        <strain evidence="2 3">4253</strain>
    </source>
</reference>
<evidence type="ECO:0000313" key="3">
    <source>
        <dbReference type="Proteomes" id="UP000291525"/>
    </source>
</evidence>
<accession>A0A4Q8L3F1</accession>
<feature type="transmembrane region" description="Helical" evidence="1">
    <location>
        <begin position="43"/>
        <end position="62"/>
    </location>
</feature>
<protein>
    <submittedName>
        <fullName evidence="2">Uncharacterized protein</fullName>
    </submittedName>
</protein>
<proteinExistence type="predicted"/>